<dbReference type="PANTHER" id="PTHR47196">
    <property type="entry name" value="KELCH DOMAIN-CONTAINING PROTEIN 9"/>
    <property type="match status" value="1"/>
</dbReference>
<accession>A0ABN9LU09</accession>
<evidence type="ECO:0000313" key="2">
    <source>
        <dbReference type="Proteomes" id="UP001176940"/>
    </source>
</evidence>
<dbReference type="Proteomes" id="UP001176940">
    <property type="component" value="Unassembled WGS sequence"/>
</dbReference>
<reference evidence="1" key="1">
    <citation type="submission" date="2023-07" db="EMBL/GenBank/DDBJ databases">
        <authorList>
            <person name="Stuckert A."/>
        </authorList>
    </citation>
    <scope>NUCLEOTIDE SEQUENCE</scope>
</reference>
<evidence type="ECO:0000313" key="1">
    <source>
        <dbReference type="EMBL" id="CAJ0948632.1"/>
    </source>
</evidence>
<name>A0ABN9LU09_9NEOB</name>
<proteinExistence type="predicted"/>
<dbReference type="EMBL" id="CAUEEQ010028707">
    <property type="protein sequence ID" value="CAJ0948632.1"/>
    <property type="molecule type" value="Genomic_DNA"/>
</dbReference>
<dbReference type="InterPro" id="IPR042941">
    <property type="entry name" value="KLDC9"/>
</dbReference>
<dbReference type="PANTHER" id="PTHR47196:SF1">
    <property type="entry name" value="KELCH DOMAIN-CONTAINING PROTEIN 9"/>
    <property type="match status" value="1"/>
</dbReference>
<dbReference type="InterPro" id="IPR015915">
    <property type="entry name" value="Kelch-typ_b-propeller"/>
</dbReference>
<gene>
    <name evidence="1" type="ORF">RIMI_LOCUS12221270</name>
</gene>
<comment type="caution">
    <text evidence="1">The sequence shown here is derived from an EMBL/GenBank/DDBJ whole genome shotgun (WGS) entry which is preliminary data.</text>
</comment>
<keyword evidence="2" id="KW-1185">Reference proteome</keyword>
<dbReference type="Pfam" id="PF24681">
    <property type="entry name" value="Kelch_KLHDC2_KLHL20_DRC7"/>
    <property type="match status" value="1"/>
</dbReference>
<organism evidence="1 2">
    <name type="scientific">Ranitomeya imitator</name>
    <name type="common">mimic poison frog</name>
    <dbReference type="NCBI Taxonomy" id="111125"/>
    <lineage>
        <taxon>Eukaryota</taxon>
        <taxon>Metazoa</taxon>
        <taxon>Chordata</taxon>
        <taxon>Craniata</taxon>
        <taxon>Vertebrata</taxon>
        <taxon>Euteleostomi</taxon>
        <taxon>Amphibia</taxon>
        <taxon>Batrachia</taxon>
        <taxon>Anura</taxon>
        <taxon>Neobatrachia</taxon>
        <taxon>Hyloidea</taxon>
        <taxon>Dendrobatidae</taxon>
        <taxon>Dendrobatinae</taxon>
        <taxon>Ranitomeya</taxon>
    </lineage>
</organism>
<dbReference type="InterPro" id="IPR011043">
    <property type="entry name" value="Gal_Oxase/kelch_b-propeller"/>
</dbReference>
<evidence type="ECO:0008006" key="3">
    <source>
        <dbReference type="Google" id="ProtNLM"/>
    </source>
</evidence>
<sequence>MCFVAPAVMSGADLWKWTPVAHDTRFALAHHTCTPIQGKLYLYGGVKSTDPKDPPLDEIVTFDPEQTTADSGGQDSMFRRSHHDAVALNNRWLCVVGGWDGARRLSTICSYDTKTKEWASWAEEPSSNPPAGLSSHTCTKVSDRELCVVGREGGLRTQRRYASVYTLHLNATAKTYRQVSFVLVTWLDAHLSIKSACVIHRYKEEESHTASRSGHTAVLLKSDIRHSTRHGWSLFVFGGRESAAGDLVGWWEAGKIQENLFPDSPLSEQLSKLVTSDKAKRETPKNLRHHSCSTIGPFIVVYGGETLARSRDVVCNDLYVCDTRCTPMSWFLFPGSDPGQKRVGHRTCLLNGRLYLVGGFGADGRTPCPTISVLDFL</sequence>
<protein>
    <recommendedName>
        <fullName evidence="3">Kelch repeat-containing protein</fullName>
    </recommendedName>
</protein>
<dbReference type="SUPFAM" id="SSF50965">
    <property type="entry name" value="Galactose oxidase, central domain"/>
    <property type="match status" value="1"/>
</dbReference>
<dbReference type="Gene3D" id="2.120.10.80">
    <property type="entry name" value="Kelch-type beta propeller"/>
    <property type="match status" value="2"/>
</dbReference>